<dbReference type="EMBL" id="BHYK01000001">
    <property type="protein sequence ID" value="GCD08628.1"/>
    <property type="molecule type" value="Genomic_DNA"/>
</dbReference>
<keyword evidence="3" id="KW-1185">Reference proteome</keyword>
<keyword evidence="1" id="KW-0812">Transmembrane</keyword>
<evidence type="ECO:0000313" key="2">
    <source>
        <dbReference type="EMBL" id="GCD08628.1"/>
    </source>
</evidence>
<name>A0A401UGG4_9CLOT</name>
<gene>
    <name evidence="2" type="ORF">Ctaglu_02510</name>
</gene>
<keyword evidence="1" id="KW-0472">Membrane</keyword>
<feature type="transmembrane region" description="Helical" evidence="1">
    <location>
        <begin position="46"/>
        <end position="65"/>
    </location>
</feature>
<accession>A0A401UGG4</accession>
<organism evidence="2 3">
    <name type="scientific">Clostridium tagluense</name>
    <dbReference type="NCBI Taxonomy" id="360422"/>
    <lineage>
        <taxon>Bacteria</taxon>
        <taxon>Bacillati</taxon>
        <taxon>Bacillota</taxon>
        <taxon>Clostridia</taxon>
        <taxon>Eubacteriales</taxon>
        <taxon>Clostridiaceae</taxon>
        <taxon>Clostridium</taxon>
    </lineage>
</organism>
<sequence>MLKYSYRHFLYSPYISSFFININNIFISKKRHKFNLTNAFFFTYKYFFYLLKTFSIAFEIIASSVKYGNVI</sequence>
<dbReference type="Proteomes" id="UP000287872">
    <property type="component" value="Unassembled WGS sequence"/>
</dbReference>
<comment type="caution">
    <text evidence="2">The sequence shown here is derived from an EMBL/GenBank/DDBJ whole genome shotgun (WGS) entry which is preliminary data.</text>
</comment>
<dbReference type="AlphaFoldDB" id="A0A401UGG4"/>
<protein>
    <submittedName>
        <fullName evidence="2">Uncharacterized protein</fullName>
    </submittedName>
</protein>
<evidence type="ECO:0000313" key="3">
    <source>
        <dbReference type="Proteomes" id="UP000287872"/>
    </source>
</evidence>
<reference evidence="2 3" key="1">
    <citation type="submission" date="2018-11" db="EMBL/GenBank/DDBJ databases">
        <title>Genome sequencing and assembly of Clostridium tagluense strain A121.</title>
        <authorList>
            <person name="Murakami T."/>
            <person name="Segawa T."/>
            <person name="Shcherbakova V.A."/>
            <person name="Mori H."/>
            <person name="Yoshimura Y."/>
        </authorList>
    </citation>
    <scope>NUCLEOTIDE SEQUENCE [LARGE SCALE GENOMIC DNA]</scope>
    <source>
        <strain evidence="2 3">A121</strain>
    </source>
</reference>
<proteinExistence type="predicted"/>
<keyword evidence="1" id="KW-1133">Transmembrane helix</keyword>
<feature type="transmembrane region" description="Helical" evidence="1">
    <location>
        <begin position="6"/>
        <end position="26"/>
    </location>
</feature>
<evidence type="ECO:0000256" key="1">
    <source>
        <dbReference type="SAM" id="Phobius"/>
    </source>
</evidence>